<dbReference type="InterPro" id="IPR011649">
    <property type="entry name" value="KaiB_domain"/>
</dbReference>
<comment type="caution">
    <text evidence="2">The sequence shown here is derived from an EMBL/GenBank/DDBJ whole genome shotgun (WGS) entry which is preliminary data.</text>
</comment>
<evidence type="ECO:0000313" key="2">
    <source>
        <dbReference type="EMBL" id="ERT04642.1"/>
    </source>
</evidence>
<dbReference type="InterPro" id="IPR039022">
    <property type="entry name" value="KaiB-like"/>
</dbReference>
<name>U7QBR4_9CYAN</name>
<evidence type="ECO:0000313" key="3">
    <source>
        <dbReference type="Proteomes" id="UP000017127"/>
    </source>
</evidence>
<keyword evidence="3" id="KW-1185">Reference proteome</keyword>
<reference evidence="2 3" key="1">
    <citation type="journal article" date="2013" name="Front. Microbiol.">
        <title>Comparative genomic analyses of the cyanobacterium, Lyngbya aestuarii BL J, a powerful hydrogen producer.</title>
        <authorList>
            <person name="Kothari A."/>
            <person name="Vaughn M."/>
            <person name="Garcia-Pichel F."/>
        </authorList>
    </citation>
    <scope>NUCLEOTIDE SEQUENCE [LARGE SCALE GENOMIC DNA]</scope>
    <source>
        <strain evidence="2 3">BL J</strain>
    </source>
</reference>
<sequence length="268" mass="30617">MNFAKPTESTNSPLFKGIALFTPGGDLIYCIDPSKRRRWHLHLCGALQEILGLSETPHFLVPCYTATLDQWLDPNTQTVKQSAEAYPPVLRYQTLLNAVFGLDNLVWQPTREPEELCNPLVISTYYQQFPQLWENHDLVVQFQKMDTQLDADRRKVTSTLRSQSLRFNQSSEINSPQTAGYVLRLFVSGHSLATERTLATLHKLLERSVNHPYTLKVIDVLKHPEQAEADQISATPTLIKIWPEPIRRIVGELNDVEMILRLLGTLED</sequence>
<dbReference type="RefSeq" id="WP_023069078.1">
    <property type="nucleotide sequence ID" value="NZ_AUZM01000086.1"/>
</dbReference>
<protein>
    <submittedName>
        <fullName evidence="2">Circadian clock kaiB domain protein</fullName>
    </submittedName>
</protein>
<dbReference type="PANTHER" id="PTHR41709:SF2">
    <property type="entry name" value="CIRCADIAN CLOCK PROTEIN KAIB2"/>
    <property type="match status" value="1"/>
</dbReference>
<dbReference type="GO" id="GO:0048511">
    <property type="term" value="P:rhythmic process"/>
    <property type="evidence" value="ECO:0007669"/>
    <property type="project" value="InterPro"/>
</dbReference>
<dbReference type="Gene3D" id="3.40.30.10">
    <property type="entry name" value="Glutaredoxin"/>
    <property type="match status" value="1"/>
</dbReference>
<accession>U7QBR4</accession>
<organism evidence="2 3">
    <name type="scientific">Lyngbya aestuarii BL J</name>
    <dbReference type="NCBI Taxonomy" id="1348334"/>
    <lineage>
        <taxon>Bacteria</taxon>
        <taxon>Bacillati</taxon>
        <taxon>Cyanobacteriota</taxon>
        <taxon>Cyanophyceae</taxon>
        <taxon>Oscillatoriophycideae</taxon>
        <taxon>Oscillatoriales</taxon>
        <taxon>Microcoleaceae</taxon>
        <taxon>Lyngbya</taxon>
    </lineage>
</organism>
<dbReference type="PANTHER" id="PTHR41709">
    <property type="entry name" value="KAIB-LIKE PROTEIN 1"/>
    <property type="match status" value="1"/>
</dbReference>
<dbReference type="EMBL" id="AUZM01000086">
    <property type="protein sequence ID" value="ERT04642.1"/>
    <property type="molecule type" value="Genomic_DNA"/>
</dbReference>
<dbReference type="InterPro" id="IPR036249">
    <property type="entry name" value="Thioredoxin-like_sf"/>
</dbReference>
<dbReference type="CDD" id="cd02978">
    <property type="entry name" value="KaiB_like"/>
    <property type="match status" value="1"/>
</dbReference>
<dbReference type="AlphaFoldDB" id="U7QBR4"/>
<gene>
    <name evidence="2" type="ORF">M595_5403</name>
</gene>
<feature type="domain" description="KaiB" evidence="1">
    <location>
        <begin position="184"/>
        <end position="265"/>
    </location>
</feature>
<dbReference type="PATRIC" id="fig|1348334.3.peg.5198"/>
<proteinExistence type="predicted"/>
<dbReference type="SUPFAM" id="SSF52833">
    <property type="entry name" value="Thioredoxin-like"/>
    <property type="match status" value="1"/>
</dbReference>
<evidence type="ECO:0000259" key="1">
    <source>
        <dbReference type="SMART" id="SM01248"/>
    </source>
</evidence>
<dbReference type="Pfam" id="PF07689">
    <property type="entry name" value="KaiB"/>
    <property type="match status" value="1"/>
</dbReference>
<dbReference type="Proteomes" id="UP000017127">
    <property type="component" value="Unassembled WGS sequence"/>
</dbReference>
<dbReference type="SMART" id="SM01248">
    <property type="entry name" value="KaiB"/>
    <property type="match status" value="1"/>
</dbReference>
<dbReference type="OrthoDB" id="5458519at2"/>